<feature type="compositionally biased region" description="Low complexity" evidence="1">
    <location>
        <begin position="435"/>
        <end position="451"/>
    </location>
</feature>
<dbReference type="EMBL" id="ML995484">
    <property type="protein sequence ID" value="KAF2142363.1"/>
    <property type="molecule type" value="Genomic_DNA"/>
</dbReference>
<feature type="region of interest" description="Disordered" evidence="1">
    <location>
        <begin position="495"/>
        <end position="552"/>
    </location>
</feature>
<feature type="compositionally biased region" description="Low complexity" evidence="1">
    <location>
        <begin position="495"/>
        <end position="506"/>
    </location>
</feature>
<sequence>MGLPVWRAPSPADCKVAATRSPIRRRRSPAPSRRITLRRIRPADDGNPRRARNSAADQAFDLHAFLGYGTDSDRDGPPTAPNPHPHHHHHHHHHHSHAHTTTRPDEGGVLLYASSNAPDRLVFHARATPFSRAPDDAAAAPDSFSWRELRLHDLRRREGELRSRVGRLTRDVELMSAWPPSRQPPPPPPRRASPGFPSFGDAEAGEDPLLTLRRTRSSRPPVPDGPLPASSLRESWSPAIDGLGDRDRSVSPPNSDHWDTMLSTIAPDERLPTADSSFTSAAASASFSASNSTVEPGSGSDRSASAGSSHTNLTVPSRGQSAEELSAPLPAAGCDTEDEGNAASDNEDGMPSALQPLLHSARTGPWDIEGPFPEDDDEGEVDARAAAAATAAASAPTDGPPARDPLRYSSSVRSRSREATNMVRNYYALGRPSSTTPNAAPRATAADVPPAERYQPNAEHFSPDEMDLVFEFLGQHVPLATLPELIYSVERASSPAPADAPAAASPRMQHVHMRAPEGPPPRGDAAPTPTSASSANTSVGPGPEAGSTPSALSPTQMQLYNQAGLLATAAGRQEYFSRLDRNLANMRSAMRRVDQRVRALDERRAASAAARLEQGARRRRERESRDGERREAVRMRRRERELERERRRGEGVAVADRERERERDRARVGRL</sequence>
<evidence type="ECO:0000313" key="2">
    <source>
        <dbReference type="EMBL" id="KAF2142363.1"/>
    </source>
</evidence>
<protein>
    <submittedName>
        <fullName evidence="2">Uncharacterized protein</fullName>
    </submittedName>
</protein>
<feature type="compositionally biased region" description="Polar residues" evidence="1">
    <location>
        <begin position="310"/>
        <end position="320"/>
    </location>
</feature>
<feature type="compositionally biased region" description="Low complexity" evidence="1">
    <location>
        <begin position="384"/>
        <end position="395"/>
    </location>
</feature>
<dbReference type="Proteomes" id="UP000799438">
    <property type="component" value="Unassembled WGS sequence"/>
</dbReference>
<feature type="compositionally biased region" description="Low complexity" evidence="1">
    <location>
        <begin position="525"/>
        <end position="538"/>
    </location>
</feature>
<dbReference type="OrthoDB" id="3946700at2759"/>
<feature type="compositionally biased region" description="Pro residues" evidence="1">
    <location>
        <begin position="181"/>
        <end position="191"/>
    </location>
</feature>
<evidence type="ECO:0000256" key="1">
    <source>
        <dbReference type="SAM" id="MobiDB-lite"/>
    </source>
</evidence>
<name>A0A6A6BG34_9PEZI</name>
<feature type="compositionally biased region" description="Acidic residues" evidence="1">
    <location>
        <begin position="335"/>
        <end position="348"/>
    </location>
</feature>
<dbReference type="GeneID" id="54299545"/>
<feature type="compositionally biased region" description="Low complexity" evidence="1">
    <location>
        <begin position="273"/>
        <end position="309"/>
    </location>
</feature>
<accession>A0A6A6BG34</accession>
<keyword evidence="3" id="KW-1185">Reference proteome</keyword>
<dbReference type="AlphaFoldDB" id="A0A6A6BG34"/>
<organism evidence="2 3">
    <name type="scientific">Aplosporella prunicola CBS 121167</name>
    <dbReference type="NCBI Taxonomy" id="1176127"/>
    <lineage>
        <taxon>Eukaryota</taxon>
        <taxon>Fungi</taxon>
        <taxon>Dikarya</taxon>
        <taxon>Ascomycota</taxon>
        <taxon>Pezizomycotina</taxon>
        <taxon>Dothideomycetes</taxon>
        <taxon>Dothideomycetes incertae sedis</taxon>
        <taxon>Botryosphaeriales</taxon>
        <taxon>Aplosporellaceae</taxon>
        <taxon>Aplosporella</taxon>
    </lineage>
</organism>
<feature type="region of interest" description="Disordered" evidence="1">
    <location>
        <begin position="1"/>
        <end position="111"/>
    </location>
</feature>
<gene>
    <name evidence="2" type="ORF">K452DRAFT_297667</name>
</gene>
<feature type="compositionally biased region" description="Basic and acidic residues" evidence="1">
    <location>
        <begin position="621"/>
        <end position="671"/>
    </location>
</feature>
<proteinExistence type="predicted"/>
<dbReference type="RefSeq" id="XP_033398075.1">
    <property type="nucleotide sequence ID" value="XM_033542048.1"/>
</dbReference>
<feature type="region of interest" description="Disordered" evidence="1">
    <location>
        <begin position="610"/>
        <end position="671"/>
    </location>
</feature>
<feature type="compositionally biased region" description="Basic residues" evidence="1">
    <location>
        <begin position="84"/>
        <end position="100"/>
    </location>
</feature>
<reference evidence="2" key="1">
    <citation type="journal article" date="2020" name="Stud. Mycol.">
        <title>101 Dothideomycetes genomes: a test case for predicting lifestyles and emergence of pathogens.</title>
        <authorList>
            <person name="Haridas S."/>
            <person name="Albert R."/>
            <person name="Binder M."/>
            <person name="Bloem J."/>
            <person name="Labutti K."/>
            <person name="Salamov A."/>
            <person name="Andreopoulos B."/>
            <person name="Baker S."/>
            <person name="Barry K."/>
            <person name="Bills G."/>
            <person name="Bluhm B."/>
            <person name="Cannon C."/>
            <person name="Castanera R."/>
            <person name="Culley D."/>
            <person name="Daum C."/>
            <person name="Ezra D."/>
            <person name="Gonzalez J."/>
            <person name="Henrissat B."/>
            <person name="Kuo A."/>
            <person name="Liang C."/>
            <person name="Lipzen A."/>
            <person name="Lutzoni F."/>
            <person name="Magnuson J."/>
            <person name="Mondo S."/>
            <person name="Nolan M."/>
            <person name="Ohm R."/>
            <person name="Pangilinan J."/>
            <person name="Park H.-J."/>
            <person name="Ramirez L."/>
            <person name="Alfaro M."/>
            <person name="Sun H."/>
            <person name="Tritt A."/>
            <person name="Yoshinaga Y."/>
            <person name="Zwiers L.-H."/>
            <person name="Turgeon B."/>
            <person name="Goodwin S."/>
            <person name="Spatafora J."/>
            <person name="Crous P."/>
            <person name="Grigoriev I."/>
        </authorList>
    </citation>
    <scope>NUCLEOTIDE SEQUENCE</scope>
    <source>
        <strain evidence="2">CBS 121167</strain>
    </source>
</reference>
<evidence type="ECO:0000313" key="3">
    <source>
        <dbReference type="Proteomes" id="UP000799438"/>
    </source>
</evidence>
<feature type="region of interest" description="Disordered" evidence="1">
    <location>
        <begin position="175"/>
        <end position="462"/>
    </location>
</feature>